<keyword evidence="4 12" id="KW-0285">Flavoprotein</keyword>
<dbReference type="SUPFAM" id="SSF51905">
    <property type="entry name" value="FAD/NAD(P)-binding domain"/>
    <property type="match status" value="1"/>
</dbReference>
<proteinExistence type="inferred from homology"/>
<dbReference type="OrthoDB" id="9800167at2"/>
<dbReference type="NCBIfam" id="TIGR01350">
    <property type="entry name" value="lipoamide_DH"/>
    <property type="match status" value="1"/>
</dbReference>
<feature type="compositionally biased region" description="Low complexity" evidence="13">
    <location>
        <begin position="98"/>
        <end position="114"/>
    </location>
</feature>
<dbReference type="CDD" id="cd06849">
    <property type="entry name" value="lipoyl_domain"/>
    <property type="match status" value="1"/>
</dbReference>
<evidence type="ECO:0000256" key="11">
    <source>
        <dbReference type="ARBA" id="ARBA00049187"/>
    </source>
</evidence>
<comment type="catalytic activity">
    <reaction evidence="11 12">
        <text>N(6)-[(R)-dihydrolipoyl]-L-lysyl-[protein] + NAD(+) = N(6)-[(R)-lipoyl]-L-lysyl-[protein] + NADH + H(+)</text>
        <dbReference type="Rhea" id="RHEA:15045"/>
        <dbReference type="Rhea" id="RHEA-COMP:10474"/>
        <dbReference type="Rhea" id="RHEA-COMP:10475"/>
        <dbReference type="ChEBI" id="CHEBI:15378"/>
        <dbReference type="ChEBI" id="CHEBI:57540"/>
        <dbReference type="ChEBI" id="CHEBI:57945"/>
        <dbReference type="ChEBI" id="CHEBI:83099"/>
        <dbReference type="ChEBI" id="CHEBI:83100"/>
        <dbReference type="EC" id="1.8.1.4"/>
    </reaction>
</comment>
<dbReference type="InterPro" id="IPR036188">
    <property type="entry name" value="FAD/NAD-bd_sf"/>
</dbReference>
<keyword evidence="16" id="KW-1185">Reference proteome</keyword>
<dbReference type="eggNOG" id="COG1249">
    <property type="taxonomic scope" value="Bacteria"/>
</dbReference>
<dbReference type="SUPFAM" id="SSF55424">
    <property type="entry name" value="FAD/NAD-linked reductases, dimerisation (C-terminal) domain"/>
    <property type="match status" value="1"/>
</dbReference>
<evidence type="ECO:0000256" key="12">
    <source>
        <dbReference type="RuleBase" id="RU003692"/>
    </source>
</evidence>
<organism evidence="15 16">
    <name type="scientific">Lysobacter dokdonensis DS-58</name>
    <dbReference type="NCBI Taxonomy" id="1300345"/>
    <lineage>
        <taxon>Bacteria</taxon>
        <taxon>Pseudomonadati</taxon>
        <taxon>Pseudomonadota</taxon>
        <taxon>Gammaproteobacteria</taxon>
        <taxon>Lysobacterales</taxon>
        <taxon>Lysobacteraceae</taxon>
        <taxon>Noviluteimonas</taxon>
    </lineage>
</organism>
<accession>A0A0A2WIS5</accession>
<dbReference type="GO" id="GO:0006103">
    <property type="term" value="P:2-oxoglutarate metabolic process"/>
    <property type="evidence" value="ECO:0007669"/>
    <property type="project" value="TreeGrafter"/>
</dbReference>
<dbReference type="InterPro" id="IPR006258">
    <property type="entry name" value="Lipoamide_DH"/>
</dbReference>
<keyword evidence="7 12" id="KW-0560">Oxidoreductase</keyword>
<dbReference type="InterPro" id="IPR011053">
    <property type="entry name" value="Single_hybrid_motif"/>
</dbReference>
<keyword evidence="8 12" id="KW-0520">NAD</keyword>
<evidence type="ECO:0000256" key="1">
    <source>
        <dbReference type="ARBA" id="ARBA00001938"/>
    </source>
</evidence>
<reference evidence="15 16" key="1">
    <citation type="submission" date="2014-09" db="EMBL/GenBank/DDBJ databases">
        <title>Genome sequences of Lysobacter dokdonensis DS-58.</title>
        <authorList>
            <person name="Kim J.F."/>
            <person name="Kwak M.-J."/>
        </authorList>
    </citation>
    <scope>NUCLEOTIDE SEQUENCE [LARGE SCALE GENOMIC DNA]</scope>
    <source>
        <strain evidence="15 16">DS-58</strain>
    </source>
</reference>
<dbReference type="Proteomes" id="UP000030518">
    <property type="component" value="Unassembled WGS sequence"/>
</dbReference>
<dbReference type="AlphaFoldDB" id="A0A0A2WIS5"/>
<evidence type="ECO:0000256" key="2">
    <source>
        <dbReference type="ARBA" id="ARBA00007532"/>
    </source>
</evidence>
<evidence type="ECO:0000313" key="16">
    <source>
        <dbReference type="Proteomes" id="UP000030518"/>
    </source>
</evidence>
<keyword evidence="5" id="KW-0450">Lipoyl</keyword>
<dbReference type="Gene3D" id="3.50.50.60">
    <property type="entry name" value="FAD/NAD(P)-binding domain"/>
    <property type="match status" value="2"/>
</dbReference>
<dbReference type="PRINTS" id="PR00368">
    <property type="entry name" value="FADPNR"/>
</dbReference>
<dbReference type="PROSITE" id="PS00189">
    <property type="entry name" value="LIPOYL"/>
    <property type="match status" value="1"/>
</dbReference>
<comment type="miscellaneous">
    <text evidence="12">The active site is a redox-active disulfide bond.</text>
</comment>
<evidence type="ECO:0000259" key="14">
    <source>
        <dbReference type="PROSITE" id="PS50968"/>
    </source>
</evidence>
<dbReference type="InterPro" id="IPR016156">
    <property type="entry name" value="FAD/NAD-linked_Rdtase_dimer_sf"/>
</dbReference>
<dbReference type="PANTHER" id="PTHR22912:SF160">
    <property type="entry name" value="DIHYDROLIPOYL DEHYDROGENASE"/>
    <property type="match status" value="1"/>
</dbReference>
<keyword evidence="6 12" id="KW-0274">FAD</keyword>
<protein>
    <recommendedName>
        <fullName evidence="3 12">Dihydrolipoyl dehydrogenase</fullName>
        <ecNumber evidence="3 12">1.8.1.4</ecNumber>
    </recommendedName>
</protein>
<evidence type="ECO:0000313" key="15">
    <source>
        <dbReference type="EMBL" id="KGQ18150.1"/>
    </source>
</evidence>
<dbReference type="Pfam" id="PF00364">
    <property type="entry name" value="Biotin_lipoyl"/>
    <property type="match status" value="1"/>
</dbReference>
<dbReference type="InterPro" id="IPR023753">
    <property type="entry name" value="FAD/NAD-binding_dom"/>
</dbReference>
<dbReference type="STRING" id="1300345.LF41_1504"/>
<comment type="similarity">
    <text evidence="2 12">Belongs to the class-I pyridine nucleotide-disulfide oxidoreductase family.</text>
</comment>
<dbReference type="RefSeq" id="WP_036170506.1">
    <property type="nucleotide sequence ID" value="NZ_JRKJ01000021.1"/>
</dbReference>
<comment type="cofactor">
    <cofactor evidence="12">
        <name>FAD</name>
        <dbReference type="ChEBI" id="CHEBI:57692"/>
    </cofactor>
    <text evidence="12">Binds 1 FAD per subunit.</text>
</comment>
<dbReference type="PATRIC" id="fig|1300345.3.peg.2575"/>
<dbReference type="EMBL" id="JRKJ01000021">
    <property type="protein sequence ID" value="KGQ18150.1"/>
    <property type="molecule type" value="Genomic_DNA"/>
</dbReference>
<dbReference type="Pfam" id="PF02852">
    <property type="entry name" value="Pyr_redox_dim"/>
    <property type="match status" value="1"/>
</dbReference>
<feature type="compositionally biased region" description="Low complexity" evidence="13">
    <location>
        <begin position="80"/>
        <end position="90"/>
    </location>
</feature>
<dbReference type="PROSITE" id="PS00076">
    <property type="entry name" value="PYRIDINE_REDOX_1"/>
    <property type="match status" value="1"/>
</dbReference>
<gene>
    <name evidence="15" type="ORF">LF41_1504</name>
</gene>
<feature type="region of interest" description="Disordered" evidence="13">
    <location>
        <begin position="80"/>
        <end position="130"/>
    </location>
</feature>
<comment type="cofactor">
    <cofactor evidence="1">
        <name>(R)-lipoate</name>
        <dbReference type="ChEBI" id="CHEBI:83088"/>
    </cofactor>
</comment>
<keyword evidence="9" id="KW-1015">Disulfide bond</keyword>
<evidence type="ECO:0000256" key="7">
    <source>
        <dbReference type="ARBA" id="ARBA00023002"/>
    </source>
</evidence>
<name>A0A0A2WIS5_9GAMM</name>
<evidence type="ECO:0000256" key="5">
    <source>
        <dbReference type="ARBA" id="ARBA00022823"/>
    </source>
</evidence>
<dbReference type="InterPro" id="IPR003016">
    <property type="entry name" value="2-oxoA_DH_lipoyl-BS"/>
</dbReference>
<dbReference type="InterPro" id="IPR004099">
    <property type="entry name" value="Pyr_nucl-diS_OxRdtase_dimer"/>
</dbReference>
<keyword evidence="10 12" id="KW-0676">Redox-active center</keyword>
<dbReference type="Gene3D" id="3.30.390.30">
    <property type="match status" value="1"/>
</dbReference>
<dbReference type="InterPro" id="IPR050151">
    <property type="entry name" value="Class-I_Pyr_Nuc-Dis_Oxidored"/>
</dbReference>
<dbReference type="FunFam" id="2.40.50.100:FF:000009">
    <property type="entry name" value="Acetyltransferase component of pyruvate dehydrogenase complex"/>
    <property type="match status" value="1"/>
</dbReference>
<evidence type="ECO:0000256" key="13">
    <source>
        <dbReference type="SAM" id="MobiDB-lite"/>
    </source>
</evidence>
<feature type="domain" description="Lipoyl-binding" evidence="14">
    <location>
        <begin position="3"/>
        <end position="77"/>
    </location>
</feature>
<dbReference type="InterPro" id="IPR012999">
    <property type="entry name" value="Pyr_OxRdtase_I_AS"/>
</dbReference>
<feature type="compositionally biased region" description="Low complexity" evidence="13">
    <location>
        <begin position="120"/>
        <end position="130"/>
    </location>
</feature>
<dbReference type="EC" id="1.8.1.4" evidence="3 12"/>
<dbReference type="PROSITE" id="PS50968">
    <property type="entry name" value="BIOTINYL_LIPOYL"/>
    <property type="match status" value="1"/>
</dbReference>
<dbReference type="Gene3D" id="2.40.50.100">
    <property type="match status" value="1"/>
</dbReference>
<evidence type="ECO:0000256" key="10">
    <source>
        <dbReference type="ARBA" id="ARBA00023284"/>
    </source>
</evidence>
<dbReference type="Pfam" id="PF07992">
    <property type="entry name" value="Pyr_redox_2"/>
    <property type="match status" value="1"/>
</dbReference>
<dbReference type="GO" id="GO:0004148">
    <property type="term" value="F:dihydrolipoyl dehydrogenase (NADH) activity"/>
    <property type="evidence" value="ECO:0007669"/>
    <property type="project" value="UniProtKB-EC"/>
</dbReference>
<dbReference type="PANTHER" id="PTHR22912">
    <property type="entry name" value="DISULFIDE OXIDOREDUCTASE"/>
    <property type="match status" value="1"/>
</dbReference>
<evidence type="ECO:0000256" key="9">
    <source>
        <dbReference type="ARBA" id="ARBA00023157"/>
    </source>
</evidence>
<dbReference type="InterPro" id="IPR000089">
    <property type="entry name" value="Biotin_lipoyl"/>
</dbReference>
<dbReference type="SUPFAM" id="SSF51230">
    <property type="entry name" value="Single hybrid motif"/>
    <property type="match status" value="1"/>
</dbReference>
<dbReference type="GO" id="GO:0050660">
    <property type="term" value="F:flavin adenine dinucleotide binding"/>
    <property type="evidence" value="ECO:0007669"/>
    <property type="project" value="InterPro"/>
</dbReference>
<evidence type="ECO:0000256" key="8">
    <source>
        <dbReference type="ARBA" id="ARBA00023027"/>
    </source>
</evidence>
<evidence type="ECO:0000256" key="4">
    <source>
        <dbReference type="ARBA" id="ARBA00022630"/>
    </source>
</evidence>
<evidence type="ECO:0000256" key="3">
    <source>
        <dbReference type="ARBA" id="ARBA00012608"/>
    </source>
</evidence>
<evidence type="ECO:0000256" key="6">
    <source>
        <dbReference type="ARBA" id="ARBA00022827"/>
    </source>
</evidence>
<dbReference type="FunFam" id="3.30.390.30:FF:000001">
    <property type="entry name" value="Dihydrolipoyl dehydrogenase"/>
    <property type="match status" value="1"/>
</dbReference>
<comment type="caution">
    <text evidence="15">The sequence shown here is derived from an EMBL/GenBank/DDBJ whole genome shotgun (WGS) entry which is preliminary data.</text>
</comment>
<sequence length="604" mass="62760">MARTEVKVPDIGGYDDVPVIELLVAVGDTVKQDQGLVTLESDKATMEVPSSVAGKIVELKVKVGDKLSEGSVVAVVEAEGAGDAPAPAKAEAPKAEAPKPAQPAAPAAAHATPVTPSPSAPSTGPAPAAATGRKADIECQIVVIGSGPGGYNAVFRAADLGMDAVVVERYPALGGVCLNVGCIPSKALLHAAAVVDEAAHAKSFGITFGEPKIELDALRAYKDKVVGQLTKGLAGMAKQRKVRQVQGTAKFVSPNELEIAGEQGTQLLRFQYCIIAAGSQPVKLPSFDWKDKRIMDSTDALELADIPKTMLVVGGGIIGLEMATVYRALGTDVTVVELLDQLMPGADADLVKPLAARLKKQGVKVHLKTKVVASEAKKAGVDVSFEGESIPERKTFDRVLVAVGRSANGGKLDAGKAGVQVTDRGYIPVDRQMRTNVPHIFAIGDLIGNPMLAHKAAHEGRLAAEVASGMKREWVARVIPSVAYTDPEIAWVGVTESEAAAKGLNVGVGKFPWAASGRAIGIDRTEGFTKLIFDNATHRVIGGGIVGVHAGDLISEIALAIEMGAEAEDIGATIHPHPTLSESVGFAAEVFEGTATDIYAPKKK</sequence>
<dbReference type="PRINTS" id="PR00411">
    <property type="entry name" value="PNDRDTASEI"/>
</dbReference>